<comment type="caution">
    <text evidence="2">The sequence shown here is derived from an EMBL/GenBank/DDBJ whole genome shotgun (WGS) entry which is preliminary data.</text>
</comment>
<feature type="region of interest" description="Disordered" evidence="1">
    <location>
        <begin position="305"/>
        <end position="328"/>
    </location>
</feature>
<protein>
    <submittedName>
        <fullName evidence="2">Uncharacterized protein</fullName>
    </submittedName>
</protein>
<feature type="compositionally biased region" description="Low complexity" evidence="1">
    <location>
        <begin position="584"/>
        <end position="599"/>
    </location>
</feature>
<feature type="compositionally biased region" description="Polar residues" evidence="1">
    <location>
        <begin position="1"/>
        <end position="33"/>
    </location>
</feature>
<gene>
    <name evidence="2" type="ORF">BASA50_009850</name>
</gene>
<reference evidence="2 3" key="1">
    <citation type="submission" date="2021-02" db="EMBL/GenBank/DDBJ databases">
        <title>Variation within the Batrachochytrium salamandrivorans European outbreak.</title>
        <authorList>
            <person name="Kelly M."/>
            <person name="Pasmans F."/>
            <person name="Shea T.P."/>
            <person name="Munoz J.F."/>
            <person name="Carranza S."/>
            <person name="Cuomo C.A."/>
            <person name="Martel A."/>
        </authorList>
    </citation>
    <scope>NUCLEOTIDE SEQUENCE [LARGE SCALE GENOMIC DNA]</scope>
    <source>
        <strain evidence="2 3">AMFP18/2</strain>
    </source>
</reference>
<feature type="compositionally biased region" description="Gly residues" evidence="1">
    <location>
        <begin position="392"/>
        <end position="401"/>
    </location>
</feature>
<evidence type="ECO:0000313" key="3">
    <source>
        <dbReference type="Proteomes" id="UP001648503"/>
    </source>
</evidence>
<feature type="compositionally biased region" description="Polar residues" evidence="1">
    <location>
        <begin position="77"/>
        <end position="134"/>
    </location>
</feature>
<evidence type="ECO:0000256" key="1">
    <source>
        <dbReference type="SAM" id="MobiDB-lite"/>
    </source>
</evidence>
<dbReference type="Proteomes" id="UP001648503">
    <property type="component" value="Unassembled WGS sequence"/>
</dbReference>
<name>A0ABQ8F0A1_9FUNG</name>
<feature type="compositionally biased region" description="Low complexity" evidence="1">
    <location>
        <begin position="641"/>
        <end position="659"/>
    </location>
</feature>
<feature type="region of interest" description="Disordered" evidence="1">
    <location>
        <begin position="390"/>
        <end position="466"/>
    </location>
</feature>
<keyword evidence="3" id="KW-1185">Reference proteome</keyword>
<feature type="region of interest" description="Disordered" evidence="1">
    <location>
        <begin position="695"/>
        <end position="733"/>
    </location>
</feature>
<accession>A0ABQ8F0A1</accession>
<feature type="region of interest" description="Disordered" evidence="1">
    <location>
        <begin position="764"/>
        <end position="822"/>
    </location>
</feature>
<proteinExistence type="predicted"/>
<feature type="compositionally biased region" description="Basic and acidic residues" evidence="1">
    <location>
        <begin position="310"/>
        <end position="320"/>
    </location>
</feature>
<evidence type="ECO:0000313" key="2">
    <source>
        <dbReference type="EMBL" id="KAH6589758.1"/>
    </source>
</evidence>
<feature type="compositionally biased region" description="Low complexity" evidence="1">
    <location>
        <begin position="764"/>
        <end position="778"/>
    </location>
</feature>
<feature type="region of interest" description="Disordered" evidence="1">
    <location>
        <begin position="584"/>
        <end position="680"/>
    </location>
</feature>
<feature type="region of interest" description="Disordered" evidence="1">
    <location>
        <begin position="739"/>
        <end position="758"/>
    </location>
</feature>
<feature type="compositionally biased region" description="Polar residues" evidence="1">
    <location>
        <begin position="41"/>
        <end position="69"/>
    </location>
</feature>
<feature type="region of interest" description="Disordered" evidence="1">
    <location>
        <begin position="270"/>
        <end position="291"/>
    </location>
</feature>
<feature type="region of interest" description="Disordered" evidence="1">
    <location>
        <begin position="1"/>
        <end position="134"/>
    </location>
</feature>
<feature type="compositionally biased region" description="Basic residues" evidence="1">
    <location>
        <begin position="779"/>
        <end position="790"/>
    </location>
</feature>
<organism evidence="2 3">
    <name type="scientific">Batrachochytrium salamandrivorans</name>
    <dbReference type="NCBI Taxonomy" id="1357716"/>
    <lineage>
        <taxon>Eukaryota</taxon>
        <taxon>Fungi</taxon>
        <taxon>Fungi incertae sedis</taxon>
        <taxon>Chytridiomycota</taxon>
        <taxon>Chytridiomycota incertae sedis</taxon>
        <taxon>Chytridiomycetes</taxon>
        <taxon>Rhizophydiales</taxon>
        <taxon>Rhizophydiales incertae sedis</taxon>
        <taxon>Batrachochytrium</taxon>
    </lineage>
</organism>
<dbReference type="EMBL" id="JAFCIX010000441">
    <property type="protein sequence ID" value="KAH6589758.1"/>
    <property type="molecule type" value="Genomic_DNA"/>
</dbReference>
<sequence>MGIGTVEQQQSEQGHSTSLIEQSEQSEQVLSVEQSEHMLSVEQSEQMLLVEQSEQMLSVEQSEQMLSVEQSEHMLSVEQSEQMLSVEQSEQMLSVEQSEQMLSVEQNKPTRSTKLSKESQLLSKDSQQPLKESQQPLKDLQLPCCIQLDKQLHEQCQHTSTPLLQPPPPPLPLGSLELQRPLELSLQPLATASTSSFTSSELDTLLLLLERLDSFVYPTDTPFKKHILPSGIRSRLFAALMHEEPQWPHSRASTEQRLGLLHRQTTPAYKYTSSEVDPDSPSLKAAEHPNRRRLSFTSAIKDTSPIHVDTYSRPDSDNHDPFASTPENKPFLSRLQAAMHDSSDDDDRVVYQPNRHQQRQQPQQRLVELSRPIARYPRLTNHSMCVDALGSSDGGDGGGSGLSLRVAASDQDSDDSHGAGIRSLVGESRSAVSSISPAKRSSDADVDTTAPTSHSDTTKRTKMTLPGSCSSTCVQDHCCRRVATDVGLNDNLDIILADRDGLTDPLAVHGLESADCGGIRLSCSPAAMNRSTLLASGIATGVVEAGNATAPSSLTTKVSSVGTDLGHEGATVVCPMALNVPDGTVGSSSSAIKTSTSGTPDVAKASQLSSQSPPWTRMRPERRNASRGGRARGAIVSVKLGGQQISNGGSGSRSNNRQSGRPRRSYGSGHSGSVGKKERLVDKSLAESASIDMDVQIRQSTRPRRQRTGAARAAGVSPQEVMDDTDRTHEDEELPAQVPVHRKPSERIAAQRSRANKVIAPSESVVAATAAVSTASKLKTSKKQRERKSTHIALASPPPDLHESTGSAHHSDSLSRRRTPRQ</sequence>